<sequence>TKIRAPSPEIFAKWTDWAFRRKKCDISRSIDADTTERAPFGRSRRGLLGLQKARGLARQFSR</sequence>
<dbReference type="HOGENOM" id="CLU_2910445_0_0_1"/>
<keyword evidence="2" id="KW-1185">Reference proteome</keyword>
<dbReference type="Proteomes" id="UP000054018">
    <property type="component" value="Unassembled WGS sequence"/>
</dbReference>
<evidence type="ECO:0000313" key="2">
    <source>
        <dbReference type="Proteomes" id="UP000054018"/>
    </source>
</evidence>
<dbReference type="EMBL" id="KN834245">
    <property type="protein sequence ID" value="KIK11319.1"/>
    <property type="molecule type" value="Genomic_DNA"/>
</dbReference>
<gene>
    <name evidence="1" type="ORF">PISMIDRAFT_690446</name>
</gene>
<accession>A0A0C9YBF5</accession>
<protein>
    <submittedName>
        <fullName evidence="1">Uncharacterized protein</fullName>
    </submittedName>
</protein>
<name>A0A0C9YBF5_9AGAM</name>
<organism evidence="1 2">
    <name type="scientific">Pisolithus microcarpus 441</name>
    <dbReference type="NCBI Taxonomy" id="765257"/>
    <lineage>
        <taxon>Eukaryota</taxon>
        <taxon>Fungi</taxon>
        <taxon>Dikarya</taxon>
        <taxon>Basidiomycota</taxon>
        <taxon>Agaricomycotina</taxon>
        <taxon>Agaricomycetes</taxon>
        <taxon>Agaricomycetidae</taxon>
        <taxon>Boletales</taxon>
        <taxon>Sclerodermatineae</taxon>
        <taxon>Pisolithaceae</taxon>
        <taxon>Pisolithus</taxon>
    </lineage>
</organism>
<reference evidence="1 2" key="1">
    <citation type="submission" date="2014-04" db="EMBL/GenBank/DDBJ databases">
        <authorList>
            <consortium name="DOE Joint Genome Institute"/>
            <person name="Kuo A."/>
            <person name="Kohler A."/>
            <person name="Costa M.D."/>
            <person name="Nagy L.G."/>
            <person name="Floudas D."/>
            <person name="Copeland A."/>
            <person name="Barry K.W."/>
            <person name="Cichocki N."/>
            <person name="Veneault-Fourrey C."/>
            <person name="LaButti K."/>
            <person name="Lindquist E.A."/>
            <person name="Lipzen A."/>
            <person name="Lundell T."/>
            <person name="Morin E."/>
            <person name="Murat C."/>
            <person name="Sun H."/>
            <person name="Tunlid A."/>
            <person name="Henrissat B."/>
            <person name="Grigoriev I.V."/>
            <person name="Hibbett D.S."/>
            <person name="Martin F."/>
            <person name="Nordberg H.P."/>
            <person name="Cantor M.N."/>
            <person name="Hua S.X."/>
        </authorList>
    </citation>
    <scope>NUCLEOTIDE SEQUENCE [LARGE SCALE GENOMIC DNA]</scope>
    <source>
        <strain evidence="1 2">441</strain>
    </source>
</reference>
<reference evidence="2" key="2">
    <citation type="submission" date="2015-01" db="EMBL/GenBank/DDBJ databases">
        <title>Evolutionary Origins and Diversification of the Mycorrhizal Mutualists.</title>
        <authorList>
            <consortium name="DOE Joint Genome Institute"/>
            <consortium name="Mycorrhizal Genomics Consortium"/>
            <person name="Kohler A."/>
            <person name="Kuo A."/>
            <person name="Nagy L.G."/>
            <person name="Floudas D."/>
            <person name="Copeland A."/>
            <person name="Barry K.W."/>
            <person name="Cichocki N."/>
            <person name="Veneault-Fourrey C."/>
            <person name="LaButti K."/>
            <person name="Lindquist E.A."/>
            <person name="Lipzen A."/>
            <person name="Lundell T."/>
            <person name="Morin E."/>
            <person name="Murat C."/>
            <person name="Riley R."/>
            <person name="Ohm R."/>
            <person name="Sun H."/>
            <person name="Tunlid A."/>
            <person name="Henrissat B."/>
            <person name="Grigoriev I.V."/>
            <person name="Hibbett D.S."/>
            <person name="Martin F."/>
        </authorList>
    </citation>
    <scope>NUCLEOTIDE SEQUENCE [LARGE SCALE GENOMIC DNA]</scope>
    <source>
        <strain evidence="2">441</strain>
    </source>
</reference>
<evidence type="ECO:0000313" key="1">
    <source>
        <dbReference type="EMBL" id="KIK11319.1"/>
    </source>
</evidence>
<proteinExistence type="predicted"/>
<feature type="non-terminal residue" evidence="1">
    <location>
        <position position="1"/>
    </location>
</feature>
<dbReference type="AlphaFoldDB" id="A0A0C9YBF5"/>